<dbReference type="Proteomes" id="UP000028186">
    <property type="component" value="Chromosome I"/>
</dbReference>
<name>A0A068T314_NEOGA</name>
<feature type="domain" description="YCII-related" evidence="2">
    <location>
        <begin position="1"/>
        <end position="87"/>
    </location>
</feature>
<dbReference type="HOGENOM" id="CLU_110355_3_1_5"/>
<dbReference type="SUPFAM" id="SSF54909">
    <property type="entry name" value="Dimeric alpha+beta barrel"/>
    <property type="match status" value="1"/>
</dbReference>
<dbReference type="eggNOG" id="COG2350">
    <property type="taxonomic scope" value="Bacteria"/>
</dbReference>
<accession>A0A068T314</accession>
<evidence type="ECO:0000313" key="4">
    <source>
        <dbReference type="Proteomes" id="UP000028186"/>
    </source>
</evidence>
<dbReference type="AlphaFoldDB" id="A0A068T314"/>
<dbReference type="EMBL" id="HG938355">
    <property type="protein sequence ID" value="CDN52474.1"/>
    <property type="molecule type" value="Genomic_DNA"/>
</dbReference>
<evidence type="ECO:0000259" key="2">
    <source>
        <dbReference type="Pfam" id="PF03795"/>
    </source>
</evidence>
<dbReference type="InterPro" id="IPR005545">
    <property type="entry name" value="YCII"/>
</dbReference>
<evidence type="ECO:0000313" key="3">
    <source>
        <dbReference type="EMBL" id="CDN52474.1"/>
    </source>
</evidence>
<dbReference type="Gene3D" id="3.30.70.1060">
    <property type="entry name" value="Dimeric alpha+beta barrel"/>
    <property type="match status" value="1"/>
</dbReference>
<dbReference type="InterPro" id="IPR011008">
    <property type="entry name" value="Dimeric_a/b-barrel"/>
</dbReference>
<protein>
    <recommendedName>
        <fullName evidence="2">YCII-related domain-containing protein</fullName>
    </recommendedName>
</protein>
<dbReference type="RefSeq" id="WP_038539399.1">
    <property type="nucleotide sequence ID" value="NZ_HG938355.1"/>
</dbReference>
<gene>
    <name evidence="3" type="ORF">RG1141_CH01070</name>
</gene>
<proteinExistence type="inferred from homology"/>
<dbReference type="PATRIC" id="fig|1028801.3.peg.108"/>
<dbReference type="Pfam" id="PF03795">
    <property type="entry name" value="YCII"/>
    <property type="match status" value="1"/>
</dbReference>
<evidence type="ECO:0000256" key="1">
    <source>
        <dbReference type="ARBA" id="ARBA00007689"/>
    </source>
</evidence>
<organism evidence="3 4">
    <name type="scientific">Neorhizobium galegae bv. officinalis bv. officinalis str. HAMBI 1141</name>
    <dbReference type="NCBI Taxonomy" id="1028801"/>
    <lineage>
        <taxon>Bacteria</taxon>
        <taxon>Pseudomonadati</taxon>
        <taxon>Pseudomonadota</taxon>
        <taxon>Alphaproteobacteria</taxon>
        <taxon>Hyphomicrobiales</taxon>
        <taxon>Rhizobiaceae</taxon>
        <taxon>Rhizobium/Agrobacterium group</taxon>
        <taxon>Neorhizobium</taxon>
    </lineage>
</organism>
<dbReference type="KEGG" id="ngl:RG1141_CH01070"/>
<sequence length="108" mass="11433">MFFLMRCLHHEGQDAARDAHRPSHRAWVQSGGEGLAAVLIGSALVDEGGSSLGNFGVLEAASLEDAQAFAQGDPFNRAGIVSAIELTQLPDTFQAARISDPMTPRKNG</sequence>
<comment type="similarity">
    <text evidence="1">Belongs to the YciI family.</text>
</comment>
<reference evidence="4" key="1">
    <citation type="journal article" date="2014" name="BMC Genomics">
        <title>Genome sequencing of two Neorhizobium galegae strains reveals a noeT gene responsible for the unusual acetylation of the nodulation factors.</title>
        <authorList>
            <person name="Osterman J."/>
            <person name="Marsh J."/>
            <person name="Laine P.K."/>
            <person name="Zeng Z."/>
            <person name="Alatalo E."/>
            <person name="Sullivan J.T."/>
            <person name="Young J.P."/>
            <person name="Thomas-Oates J."/>
            <person name="Paulin L."/>
            <person name="Lindstrom K."/>
        </authorList>
    </citation>
    <scope>NUCLEOTIDE SEQUENCE [LARGE SCALE GENOMIC DNA]</scope>
    <source>
        <strain evidence="4">HAMBI 1141</strain>
    </source>
</reference>